<dbReference type="Proteomes" id="UP000469452">
    <property type="component" value="Unassembled WGS sequence"/>
</dbReference>
<keyword evidence="2" id="KW-1133">Transmembrane helix</keyword>
<name>A0A6A4ZDZ6_APHAT</name>
<dbReference type="AlphaFoldDB" id="A0A6A4ZDZ6"/>
<evidence type="ECO:0000256" key="1">
    <source>
        <dbReference type="ARBA" id="ARBA00010199"/>
    </source>
</evidence>
<comment type="similarity">
    <text evidence="1">Belongs to the multi antimicrobial extrusion (MATE) (TC 2.A.66.1) family.</text>
</comment>
<evidence type="ECO:0000313" key="3">
    <source>
        <dbReference type="EMBL" id="KAF0705562.1"/>
    </source>
</evidence>
<dbReference type="EMBL" id="VJMI01020069">
    <property type="protein sequence ID" value="KAF0705562.1"/>
    <property type="molecule type" value="Genomic_DNA"/>
</dbReference>
<comment type="caution">
    <text evidence="3">The sequence shown here is derived from an EMBL/GenBank/DDBJ whole genome shotgun (WGS) entry which is preliminary data.</text>
</comment>
<accession>A0A6A4ZDZ6</accession>
<feature type="transmembrane region" description="Helical" evidence="2">
    <location>
        <begin position="104"/>
        <end position="123"/>
    </location>
</feature>
<evidence type="ECO:0000313" key="4">
    <source>
        <dbReference type="Proteomes" id="UP000469452"/>
    </source>
</evidence>
<dbReference type="GO" id="GO:0042910">
    <property type="term" value="F:xenobiotic transmembrane transporter activity"/>
    <property type="evidence" value="ECO:0007669"/>
    <property type="project" value="InterPro"/>
</dbReference>
<dbReference type="PANTHER" id="PTHR11206">
    <property type="entry name" value="MULTIDRUG RESISTANCE PROTEIN"/>
    <property type="match status" value="1"/>
</dbReference>
<feature type="transmembrane region" description="Helical" evidence="2">
    <location>
        <begin position="401"/>
        <end position="425"/>
    </location>
</feature>
<feature type="transmembrane region" description="Helical" evidence="2">
    <location>
        <begin position="329"/>
        <end position="349"/>
    </location>
</feature>
<keyword evidence="2" id="KW-0472">Membrane</keyword>
<keyword evidence="2" id="KW-0812">Transmembrane</keyword>
<sequence>MASHALLGGVQPPPPNVREETIHLIKLAAPMMLNYMVESLYGPISIGLTGHLGIADTKPFVDGITMGCIYMMVTTHAVGLGLGSALDTLATQAHGAGNYKKMGVYLECAILGTSLAYIPSAIANWYSKEVLVALGIQPIVADLASQFVRYTTLSMPFYFMYDLVRKMLQAHGIVAPMVPMTILSNVMHVGLGLYLTQVRKMGFDGVVLAGCLSETIYPLIQFVYLVCINPVHKQWKLQGNLRLAIAHLPEFFQFGFPGMATMLIENGAFSIMGFMAGELPHSLLLIAVNSVLMQTITTAFLMYIGFSIATTVRMGNAIGANQVDHAKCIMRISLVLTALCLVVTTGGMFLLRYHIPQLYVADHDVCERAAVAILFALPLHAADSFNAMWQAMLQAVGKPSLAAYVNAVAYYVVGLPLAGMLSFRLSWGLEGLWIGLTVGAVCACSAYTIVMARLSWNDVLEEANARTADEGDMAFSKTLTAAPLASDGSNLPVVLYT</sequence>
<feature type="transmembrane region" description="Helical" evidence="2">
    <location>
        <begin position="215"/>
        <end position="231"/>
    </location>
</feature>
<dbReference type="GO" id="GO:0015297">
    <property type="term" value="F:antiporter activity"/>
    <property type="evidence" value="ECO:0007669"/>
    <property type="project" value="InterPro"/>
</dbReference>
<gene>
    <name evidence="3" type="ORF">AaE_014464</name>
</gene>
<dbReference type="VEuPathDB" id="FungiDB:H257_16535"/>
<evidence type="ECO:0008006" key="5">
    <source>
        <dbReference type="Google" id="ProtNLM"/>
    </source>
</evidence>
<organism evidence="3 4">
    <name type="scientific">Aphanomyces astaci</name>
    <name type="common">Crayfish plague agent</name>
    <dbReference type="NCBI Taxonomy" id="112090"/>
    <lineage>
        <taxon>Eukaryota</taxon>
        <taxon>Sar</taxon>
        <taxon>Stramenopiles</taxon>
        <taxon>Oomycota</taxon>
        <taxon>Saprolegniomycetes</taxon>
        <taxon>Saprolegniales</taxon>
        <taxon>Verrucalvaceae</taxon>
        <taxon>Aphanomyces</taxon>
    </lineage>
</organism>
<dbReference type="NCBIfam" id="TIGR00797">
    <property type="entry name" value="matE"/>
    <property type="match status" value="1"/>
</dbReference>
<evidence type="ECO:0000256" key="2">
    <source>
        <dbReference type="SAM" id="Phobius"/>
    </source>
</evidence>
<dbReference type="GO" id="GO:0016020">
    <property type="term" value="C:membrane"/>
    <property type="evidence" value="ECO:0007669"/>
    <property type="project" value="InterPro"/>
</dbReference>
<feature type="transmembrane region" description="Helical" evidence="2">
    <location>
        <begin position="369"/>
        <end position="389"/>
    </location>
</feature>
<dbReference type="Pfam" id="PF01554">
    <property type="entry name" value="MatE"/>
    <property type="match status" value="2"/>
</dbReference>
<proteinExistence type="inferred from homology"/>
<feature type="transmembrane region" description="Helical" evidence="2">
    <location>
        <begin position="431"/>
        <end position="450"/>
    </location>
</feature>
<dbReference type="InterPro" id="IPR002528">
    <property type="entry name" value="MATE_fam"/>
</dbReference>
<reference evidence="3 4" key="1">
    <citation type="submission" date="2019-06" db="EMBL/GenBank/DDBJ databases">
        <title>Genomics analysis of Aphanomyces spp. identifies a new class of oomycete effector associated with host adaptation.</title>
        <authorList>
            <person name="Gaulin E."/>
        </authorList>
    </citation>
    <scope>NUCLEOTIDE SEQUENCE [LARGE SCALE GENOMIC DNA]</scope>
    <source>
        <strain evidence="3 4">E</strain>
    </source>
</reference>
<feature type="transmembrane region" description="Helical" evidence="2">
    <location>
        <begin position="173"/>
        <end position="195"/>
    </location>
</feature>
<protein>
    <recommendedName>
        <fullName evidence="5">MATE efflux family protein</fullName>
    </recommendedName>
</protein>
<feature type="transmembrane region" description="Helical" evidence="2">
    <location>
        <begin position="284"/>
        <end position="308"/>
    </location>
</feature>